<evidence type="ECO:0000313" key="3">
    <source>
        <dbReference type="Proteomes" id="UP001342314"/>
    </source>
</evidence>
<feature type="compositionally biased region" description="Low complexity" evidence="1">
    <location>
        <begin position="120"/>
        <end position="135"/>
    </location>
</feature>
<name>A0AAV5GTR2_9BASI</name>
<feature type="compositionally biased region" description="Basic and acidic residues" evidence="1">
    <location>
        <begin position="81"/>
        <end position="91"/>
    </location>
</feature>
<protein>
    <recommendedName>
        <fullName evidence="4">Proteophosphoglycan ppg4</fullName>
    </recommendedName>
</protein>
<feature type="compositionally biased region" description="Low complexity" evidence="1">
    <location>
        <begin position="262"/>
        <end position="273"/>
    </location>
</feature>
<feature type="region of interest" description="Disordered" evidence="1">
    <location>
        <begin position="1"/>
        <end position="183"/>
    </location>
</feature>
<comment type="caution">
    <text evidence="2">The sequence shown here is derived from an EMBL/GenBank/DDBJ whole genome shotgun (WGS) entry which is preliminary data.</text>
</comment>
<feature type="compositionally biased region" description="Polar residues" evidence="1">
    <location>
        <begin position="398"/>
        <end position="410"/>
    </location>
</feature>
<feature type="region of interest" description="Disordered" evidence="1">
    <location>
        <begin position="367"/>
        <end position="433"/>
    </location>
</feature>
<gene>
    <name evidence="2" type="ORF">Rhopal_006660-T1</name>
</gene>
<proteinExistence type="predicted"/>
<dbReference type="AlphaFoldDB" id="A0AAV5GTR2"/>
<organism evidence="2 3">
    <name type="scientific">Rhodotorula paludigena</name>
    <dbReference type="NCBI Taxonomy" id="86838"/>
    <lineage>
        <taxon>Eukaryota</taxon>
        <taxon>Fungi</taxon>
        <taxon>Dikarya</taxon>
        <taxon>Basidiomycota</taxon>
        <taxon>Pucciniomycotina</taxon>
        <taxon>Microbotryomycetes</taxon>
        <taxon>Sporidiobolales</taxon>
        <taxon>Sporidiobolaceae</taxon>
        <taxon>Rhodotorula</taxon>
    </lineage>
</organism>
<evidence type="ECO:0000313" key="2">
    <source>
        <dbReference type="EMBL" id="GJN93603.1"/>
    </source>
</evidence>
<evidence type="ECO:0000256" key="1">
    <source>
        <dbReference type="SAM" id="MobiDB-lite"/>
    </source>
</evidence>
<feature type="compositionally biased region" description="Polar residues" evidence="1">
    <location>
        <begin position="1"/>
        <end position="13"/>
    </location>
</feature>
<accession>A0AAV5GTR2</accession>
<feature type="compositionally biased region" description="Low complexity" evidence="1">
    <location>
        <begin position="51"/>
        <end position="60"/>
    </location>
</feature>
<sequence>MATTPPQTRSRSGSIGLGRPTTQPIAIPAGPAPAGAGAARSTGPTSPPVASPSSALSQSLKAFADLHLADKPAPGNPLDSQEFREAFDHARRASFGNLAHQRPQLATPSTESAVPPPLSHSPSASSDAGTSAGSLPTPPSSSPPTSALLVNPPALPAGGKPRTMSNGANGKLGRAPSSTLGGVCERPELDLERGDSALDDSDLVSPVASAAQGSTVTPPSGSIFANGARWGWPGSSTATRAPTEHHTRSGSLTFVGSPPAHASTSVSSGSSGATAIVTSPPVASAAAADPFRMMQPLGRVVSAGAALQTPQGKTAAVTSAGGAGASEGFGLFRRFSISGLGGRKTRAAAPPSPPLAAGHSSISFSGFSSQPAPTLLEPAHSSLPPPVAVDATATTATQGRGRTLSPTTTAGGAKSVPKRRISPMGEKILRGGY</sequence>
<keyword evidence="3" id="KW-1185">Reference proteome</keyword>
<dbReference type="EMBL" id="BQKY01000014">
    <property type="protein sequence ID" value="GJN93603.1"/>
    <property type="molecule type" value="Genomic_DNA"/>
</dbReference>
<evidence type="ECO:0008006" key="4">
    <source>
        <dbReference type="Google" id="ProtNLM"/>
    </source>
</evidence>
<dbReference type="Proteomes" id="UP001342314">
    <property type="component" value="Unassembled WGS sequence"/>
</dbReference>
<feature type="region of interest" description="Disordered" evidence="1">
    <location>
        <begin position="236"/>
        <end position="273"/>
    </location>
</feature>
<feature type="compositionally biased region" description="Low complexity" evidence="1">
    <location>
        <begin position="24"/>
        <end position="44"/>
    </location>
</feature>
<reference evidence="2 3" key="1">
    <citation type="submission" date="2021-12" db="EMBL/GenBank/DDBJ databases">
        <title>High titer production of polyol ester of fatty acids by Rhodotorula paludigena BS15 towards product separation-free biomass refinery.</title>
        <authorList>
            <person name="Mano J."/>
            <person name="Ono H."/>
            <person name="Tanaka T."/>
            <person name="Naito K."/>
            <person name="Sushida H."/>
            <person name="Ike M."/>
            <person name="Tokuyasu K."/>
            <person name="Kitaoka M."/>
        </authorList>
    </citation>
    <scope>NUCLEOTIDE SEQUENCE [LARGE SCALE GENOMIC DNA]</scope>
    <source>
        <strain evidence="2 3">BS15</strain>
    </source>
</reference>
<feature type="compositionally biased region" description="Low complexity" evidence="1">
    <location>
        <begin position="388"/>
        <end position="397"/>
    </location>
</feature>